<dbReference type="PANTHER" id="PTHR12126">
    <property type="entry name" value="NADH-UBIQUINONE OXIDOREDUCTASE 39 KDA SUBUNIT-RELATED"/>
    <property type="match status" value="1"/>
</dbReference>
<reference evidence="3" key="1">
    <citation type="journal article" date="2019" name="Int. J. Syst. Evol. Microbiol.">
        <title>The Global Catalogue of Microorganisms (GCM) 10K type strain sequencing project: providing services to taxonomists for standard genome sequencing and annotation.</title>
        <authorList>
            <consortium name="The Broad Institute Genomics Platform"/>
            <consortium name="The Broad Institute Genome Sequencing Center for Infectious Disease"/>
            <person name="Wu L."/>
            <person name="Ma J."/>
        </authorList>
    </citation>
    <scope>NUCLEOTIDE SEQUENCE [LARGE SCALE GENOMIC DNA]</scope>
    <source>
        <strain evidence="3">CGMCC 1.12482</strain>
    </source>
</reference>
<feature type="domain" description="NAD-dependent epimerase/dehydratase" evidence="1">
    <location>
        <begin position="8"/>
        <end position="214"/>
    </location>
</feature>
<dbReference type="InterPro" id="IPR051207">
    <property type="entry name" value="ComplexI_NDUFA9_subunit"/>
</dbReference>
<gene>
    <name evidence="2" type="ORF">GCM10007418_24830</name>
</gene>
<name>A0ABQ1PV14_9GAMM</name>
<evidence type="ECO:0000313" key="3">
    <source>
        <dbReference type="Proteomes" id="UP000638188"/>
    </source>
</evidence>
<dbReference type="InterPro" id="IPR001509">
    <property type="entry name" value="Epimerase_deHydtase"/>
</dbReference>
<dbReference type="Proteomes" id="UP000638188">
    <property type="component" value="Unassembled WGS sequence"/>
</dbReference>
<comment type="caution">
    <text evidence="2">The sequence shown here is derived from an EMBL/GenBank/DDBJ whole genome shotgun (WGS) entry which is preliminary data.</text>
</comment>
<proteinExistence type="predicted"/>
<accession>A0ABQ1PV14</accession>
<keyword evidence="3" id="KW-1185">Reference proteome</keyword>
<dbReference type="SUPFAM" id="SSF51735">
    <property type="entry name" value="NAD(P)-binding Rossmann-fold domains"/>
    <property type="match status" value="1"/>
</dbReference>
<dbReference type="Pfam" id="PF01370">
    <property type="entry name" value="Epimerase"/>
    <property type="match status" value="1"/>
</dbReference>
<dbReference type="Gene3D" id="3.40.50.720">
    <property type="entry name" value="NAD(P)-binding Rossmann-like Domain"/>
    <property type="match status" value="1"/>
</dbReference>
<dbReference type="PANTHER" id="PTHR12126:SF11">
    <property type="entry name" value="NADH DEHYDROGENASE [UBIQUINONE] 1 ALPHA SUBCOMPLEX SUBUNIT 9, MITOCHONDRIAL"/>
    <property type="match status" value="1"/>
</dbReference>
<evidence type="ECO:0000313" key="2">
    <source>
        <dbReference type="EMBL" id="GGD04801.1"/>
    </source>
</evidence>
<evidence type="ECO:0000259" key="1">
    <source>
        <dbReference type="Pfam" id="PF01370"/>
    </source>
</evidence>
<protein>
    <submittedName>
        <fullName evidence="2">NADH(P)-binding protein</fullName>
    </submittedName>
</protein>
<dbReference type="RefSeq" id="WP_223825474.1">
    <property type="nucleotide sequence ID" value="NZ_BMFF01000005.1"/>
</dbReference>
<sequence length="313" mass="35033">MLLTDKIVLPGGAGLVGQNLVARLIAKGCSNIVVLDKHQHNVDVLKSVHGGVLAECVDLAQPGDWRQHFEDAKVVVMLQAQIGGTEYEEFLRNNVEATALILSAVKEHQVSKLVHISSSVVVSVAGDFYTRTKILQENLVLESGISCPILRPTLMFGWFDRKHLGWLSRFMKKVPVFPIPGNGEYMRQPLYVGDFCNVIISAMEGRAADGIYNISGHEKVDYIDIIRHIKRVTGARTVITKIPYSMFHSLLWIWALFDRNPPFTTQQLAALTAKDEFEVIDWPAIFGVQCTPFAEAINETFNDPRYSHIALEF</sequence>
<dbReference type="EMBL" id="BMFF01000005">
    <property type="protein sequence ID" value="GGD04801.1"/>
    <property type="molecule type" value="Genomic_DNA"/>
</dbReference>
<organism evidence="2 3">
    <name type="scientific">Halopseudomonas salina</name>
    <dbReference type="NCBI Taxonomy" id="1323744"/>
    <lineage>
        <taxon>Bacteria</taxon>
        <taxon>Pseudomonadati</taxon>
        <taxon>Pseudomonadota</taxon>
        <taxon>Gammaproteobacteria</taxon>
        <taxon>Pseudomonadales</taxon>
        <taxon>Pseudomonadaceae</taxon>
        <taxon>Halopseudomonas</taxon>
    </lineage>
</organism>
<dbReference type="InterPro" id="IPR036291">
    <property type="entry name" value="NAD(P)-bd_dom_sf"/>
</dbReference>